<feature type="transmembrane region" description="Helical" evidence="2">
    <location>
        <begin position="339"/>
        <end position="360"/>
    </location>
</feature>
<gene>
    <name evidence="3" type="ORF">C7212DRAFT_350942</name>
</gene>
<proteinExistence type="predicted"/>
<sequence>MSVERIACIGRRSSDYCPYEPQNFDRASVGLTISSDCDAFAEPTSNMSPSPSPSSPSSSSSPRYQKRRTTLSGASFVILSTLFVPLAAAQAAGSCISLSTSRTCTAFNRSSISTSNALFGNFPFLQYVANIEQFDNQFEQYIKQDYAKQKFQDLFGCSNLTLSNTTELYARYTRSVLCSRMIQDSRKLCSLSNQASTPICADTCAEFAISEQIIISNEGTCGSSSANTLDLIRSDFTICALPSDSLSGKCIQGEENESYNCGYNENLPGLCLYCASGSPNSTDTCCFNSNAQKRCADVDLPTATALPPIFTTSPGPSASSSSGPGTGGADGGSGLSGGAIAGITIGALVGVALVAFLVLFCRRRRYRASAPTFTQPTRTYRSPSITFNPVVSNVHAQGYEVLAGGRIARMSALESANIASEGDPSSPAVIASGGRRVIGNSSSSSDFGLEDSPESHNQRKYSPQGRPLHPPPPRDRNASLSSASILASENPTSPITDSDRGLSSPQLPSPQSEQLPFFKDYYSSDDMHPGDKVAVLWAYAPRAPDEFELDRGDMIKIVGIWDDGWATGVRLSERAEDFINRRHMRDSGISASQVSQRRASSPPLRGEVKAFPLVCVCLPEHWHKTIESDTQGAEFASQTMGDPAEGSSIKEGRLPDDSNTERSFTPERRLTLKGSSRFREDLNVPRTGSPPPP</sequence>
<dbReference type="InterPro" id="IPR036028">
    <property type="entry name" value="SH3-like_dom_sf"/>
</dbReference>
<keyword evidence="4" id="KW-1185">Reference proteome</keyword>
<feature type="compositionally biased region" description="Low complexity" evidence="1">
    <location>
        <begin position="312"/>
        <end position="323"/>
    </location>
</feature>
<feature type="compositionally biased region" description="Low complexity" evidence="1">
    <location>
        <begin position="502"/>
        <end position="516"/>
    </location>
</feature>
<organism evidence="3 4">
    <name type="scientific">Tuber magnatum</name>
    <name type="common">white Piedmont truffle</name>
    <dbReference type="NCBI Taxonomy" id="42249"/>
    <lineage>
        <taxon>Eukaryota</taxon>
        <taxon>Fungi</taxon>
        <taxon>Dikarya</taxon>
        <taxon>Ascomycota</taxon>
        <taxon>Pezizomycotina</taxon>
        <taxon>Pezizomycetes</taxon>
        <taxon>Pezizales</taxon>
        <taxon>Tuberaceae</taxon>
        <taxon>Tuber</taxon>
    </lineage>
</organism>
<evidence type="ECO:0000313" key="3">
    <source>
        <dbReference type="EMBL" id="PWW77778.1"/>
    </source>
</evidence>
<evidence type="ECO:0008006" key="5">
    <source>
        <dbReference type="Google" id="ProtNLM"/>
    </source>
</evidence>
<keyword evidence="2" id="KW-0812">Transmembrane</keyword>
<dbReference type="Gene3D" id="2.30.30.40">
    <property type="entry name" value="SH3 Domains"/>
    <property type="match status" value="1"/>
</dbReference>
<feature type="transmembrane region" description="Helical" evidence="2">
    <location>
        <begin position="71"/>
        <end position="92"/>
    </location>
</feature>
<dbReference type="AlphaFoldDB" id="A0A317STR8"/>
<evidence type="ECO:0000256" key="2">
    <source>
        <dbReference type="SAM" id="Phobius"/>
    </source>
</evidence>
<feature type="compositionally biased region" description="Polar residues" evidence="1">
    <location>
        <begin position="629"/>
        <end position="640"/>
    </location>
</feature>
<feature type="region of interest" description="Disordered" evidence="1">
    <location>
        <begin position="42"/>
        <end position="65"/>
    </location>
</feature>
<accession>A0A317STR8</accession>
<keyword evidence="2" id="KW-0472">Membrane</keyword>
<dbReference type="PANTHER" id="PTHR16861:SF4">
    <property type="entry name" value="SH3 DOMAIN PROTEIN (AFU_ORTHOLOGUE AFUA_1G13610)"/>
    <property type="match status" value="1"/>
</dbReference>
<comment type="caution">
    <text evidence="3">The sequence shown here is derived from an EMBL/GenBank/DDBJ whole genome shotgun (WGS) entry which is preliminary data.</text>
</comment>
<evidence type="ECO:0000256" key="1">
    <source>
        <dbReference type="SAM" id="MobiDB-lite"/>
    </source>
</evidence>
<dbReference type="EMBL" id="PYWC01000020">
    <property type="protein sequence ID" value="PWW77778.1"/>
    <property type="molecule type" value="Genomic_DNA"/>
</dbReference>
<reference evidence="3 4" key="1">
    <citation type="submission" date="2018-03" db="EMBL/GenBank/DDBJ databases">
        <title>Genomes of Pezizomycetes fungi and the evolution of truffles.</title>
        <authorList>
            <person name="Murat C."/>
            <person name="Payen T."/>
            <person name="Noel B."/>
            <person name="Kuo A."/>
            <person name="Martin F.M."/>
        </authorList>
    </citation>
    <scope>NUCLEOTIDE SEQUENCE [LARGE SCALE GENOMIC DNA]</scope>
    <source>
        <strain evidence="3">091103-1</strain>
    </source>
</reference>
<feature type="compositionally biased region" description="Basic and acidic residues" evidence="1">
    <location>
        <begin position="648"/>
        <end position="670"/>
    </location>
</feature>
<name>A0A317STR8_9PEZI</name>
<dbReference type="OrthoDB" id="2163411at2759"/>
<protein>
    <recommendedName>
        <fullName evidence="5">SH3 domain-containing protein</fullName>
    </recommendedName>
</protein>
<dbReference type="PANTHER" id="PTHR16861">
    <property type="entry name" value="GLYCOPROTEIN 38"/>
    <property type="match status" value="1"/>
</dbReference>
<dbReference type="Proteomes" id="UP000246991">
    <property type="component" value="Unassembled WGS sequence"/>
</dbReference>
<feature type="compositionally biased region" description="Low complexity" evidence="1">
    <location>
        <begin position="478"/>
        <end position="488"/>
    </location>
</feature>
<evidence type="ECO:0000313" key="4">
    <source>
        <dbReference type="Proteomes" id="UP000246991"/>
    </source>
</evidence>
<feature type="region of interest" description="Disordered" evidence="1">
    <location>
        <begin position="418"/>
        <end position="516"/>
    </location>
</feature>
<feature type="region of interest" description="Disordered" evidence="1">
    <location>
        <begin position="309"/>
        <end position="330"/>
    </location>
</feature>
<keyword evidence="2" id="KW-1133">Transmembrane helix</keyword>
<dbReference type="STRING" id="42249.A0A317STR8"/>
<feature type="region of interest" description="Disordered" evidence="1">
    <location>
        <begin position="629"/>
        <end position="693"/>
    </location>
</feature>
<dbReference type="SUPFAM" id="SSF50044">
    <property type="entry name" value="SH3-domain"/>
    <property type="match status" value="1"/>
</dbReference>